<feature type="compositionally biased region" description="Basic and acidic residues" evidence="1">
    <location>
        <begin position="13"/>
        <end position="28"/>
    </location>
</feature>
<evidence type="ECO:0000313" key="3">
    <source>
        <dbReference type="Proteomes" id="UP001346149"/>
    </source>
</evidence>
<dbReference type="Proteomes" id="UP001346149">
    <property type="component" value="Unassembled WGS sequence"/>
</dbReference>
<protein>
    <submittedName>
        <fullName evidence="2">Uncharacterized protein</fullName>
    </submittedName>
</protein>
<organism evidence="2 3">
    <name type="scientific">Trapa natans</name>
    <name type="common">Water chestnut</name>
    <dbReference type="NCBI Taxonomy" id="22666"/>
    <lineage>
        <taxon>Eukaryota</taxon>
        <taxon>Viridiplantae</taxon>
        <taxon>Streptophyta</taxon>
        <taxon>Embryophyta</taxon>
        <taxon>Tracheophyta</taxon>
        <taxon>Spermatophyta</taxon>
        <taxon>Magnoliopsida</taxon>
        <taxon>eudicotyledons</taxon>
        <taxon>Gunneridae</taxon>
        <taxon>Pentapetalae</taxon>
        <taxon>rosids</taxon>
        <taxon>malvids</taxon>
        <taxon>Myrtales</taxon>
        <taxon>Lythraceae</taxon>
        <taxon>Trapa</taxon>
    </lineage>
</organism>
<feature type="region of interest" description="Disordered" evidence="1">
    <location>
        <begin position="1"/>
        <end position="36"/>
    </location>
</feature>
<keyword evidence="3" id="KW-1185">Reference proteome</keyword>
<feature type="compositionally biased region" description="Polar residues" evidence="1">
    <location>
        <begin position="1"/>
        <end position="12"/>
    </location>
</feature>
<proteinExistence type="predicted"/>
<accession>A0AAN7LUU8</accession>
<evidence type="ECO:0000256" key="1">
    <source>
        <dbReference type="SAM" id="MobiDB-lite"/>
    </source>
</evidence>
<dbReference type="EMBL" id="JAXQNO010000008">
    <property type="protein sequence ID" value="KAK4792900.1"/>
    <property type="molecule type" value="Genomic_DNA"/>
</dbReference>
<feature type="region of interest" description="Disordered" evidence="1">
    <location>
        <begin position="103"/>
        <end position="149"/>
    </location>
</feature>
<name>A0AAN7LUU8_TRANT</name>
<comment type="caution">
    <text evidence="2">The sequence shown here is derived from an EMBL/GenBank/DDBJ whole genome shotgun (WGS) entry which is preliminary data.</text>
</comment>
<sequence>MAVVSNPSALSRSENDDRQAGRGKEGDKGFSLGGWREPWKGSGVAWDPDIKGFRVHGMKPDPMVRRCRRISLTSSFLSSALPSVTKEGEPVLPIAATAEDAAYSTNSSSYTDLASIGSPEGRESSELPLLSDADGRDQEKVPEYGWDSS</sequence>
<dbReference type="AlphaFoldDB" id="A0AAN7LUU8"/>
<gene>
    <name evidence="2" type="ORF">SAY86_023335</name>
</gene>
<reference evidence="2 3" key="1">
    <citation type="journal article" date="2023" name="Hortic Res">
        <title>Pangenome of water caltrop reveals structural variations and asymmetric subgenome divergence after allopolyploidization.</title>
        <authorList>
            <person name="Zhang X."/>
            <person name="Chen Y."/>
            <person name="Wang L."/>
            <person name="Yuan Y."/>
            <person name="Fang M."/>
            <person name="Shi L."/>
            <person name="Lu R."/>
            <person name="Comes H.P."/>
            <person name="Ma Y."/>
            <person name="Chen Y."/>
            <person name="Huang G."/>
            <person name="Zhou Y."/>
            <person name="Zheng Z."/>
            <person name="Qiu Y."/>
        </authorList>
    </citation>
    <scope>NUCLEOTIDE SEQUENCE [LARGE SCALE GENOMIC DNA]</scope>
    <source>
        <strain evidence="2">F231</strain>
    </source>
</reference>
<evidence type="ECO:0000313" key="2">
    <source>
        <dbReference type="EMBL" id="KAK4792900.1"/>
    </source>
</evidence>
<feature type="compositionally biased region" description="Polar residues" evidence="1">
    <location>
        <begin position="103"/>
        <end position="112"/>
    </location>
</feature>
<feature type="compositionally biased region" description="Basic and acidic residues" evidence="1">
    <location>
        <begin position="133"/>
        <end position="142"/>
    </location>
</feature>